<evidence type="ECO:0000256" key="7">
    <source>
        <dbReference type="ARBA" id="ARBA00037582"/>
    </source>
</evidence>
<gene>
    <name evidence="12" type="ORF">AKO1_002807</name>
    <name evidence="13" type="ORF">AKO1_009751</name>
</gene>
<feature type="transmembrane region" description="Helical" evidence="10">
    <location>
        <begin position="49"/>
        <end position="68"/>
    </location>
</feature>
<dbReference type="Proteomes" id="UP001431209">
    <property type="component" value="Unassembled WGS sequence"/>
</dbReference>
<keyword evidence="4 10" id="KW-1133">Transmembrane helix</keyword>
<evidence type="ECO:0000256" key="5">
    <source>
        <dbReference type="ARBA" id="ARBA00023136"/>
    </source>
</evidence>
<comment type="subcellular location">
    <subcellularLocation>
        <location evidence="1">Membrane</location>
    </subcellularLocation>
</comment>
<dbReference type="PROSITE" id="PS51186">
    <property type="entry name" value="GNAT"/>
    <property type="match status" value="1"/>
</dbReference>
<evidence type="ECO:0000256" key="4">
    <source>
        <dbReference type="ARBA" id="ARBA00022989"/>
    </source>
</evidence>
<dbReference type="Pfam" id="PF00583">
    <property type="entry name" value="Acetyltransf_1"/>
    <property type="match status" value="1"/>
</dbReference>
<dbReference type="CDD" id="cd04301">
    <property type="entry name" value="NAT_SF"/>
    <property type="match status" value="1"/>
</dbReference>
<dbReference type="AlphaFoldDB" id="A0AAW2ZPB1"/>
<evidence type="ECO:0000256" key="10">
    <source>
        <dbReference type="SAM" id="Phobius"/>
    </source>
</evidence>
<dbReference type="InterPro" id="IPR016181">
    <property type="entry name" value="Acyl_CoA_acyltransferase"/>
</dbReference>
<dbReference type="GO" id="GO:0016020">
    <property type="term" value="C:membrane"/>
    <property type="evidence" value="ECO:0007669"/>
    <property type="project" value="UniProtKB-SubCell"/>
</dbReference>
<protein>
    <recommendedName>
        <fullName evidence="9">Probable N-acetyltransferase 14</fullName>
    </recommendedName>
</protein>
<accession>A0AAW2ZPB1</accession>
<dbReference type="EMBL" id="JAOPGA020000645">
    <property type="protein sequence ID" value="KAL0480244.1"/>
    <property type="molecule type" value="Genomic_DNA"/>
</dbReference>
<evidence type="ECO:0000313" key="13">
    <source>
        <dbReference type="EMBL" id="KAL0491011.1"/>
    </source>
</evidence>
<dbReference type="GO" id="GO:0008080">
    <property type="term" value="F:N-acetyltransferase activity"/>
    <property type="evidence" value="ECO:0007669"/>
    <property type="project" value="InterPro"/>
</dbReference>
<keyword evidence="5 10" id="KW-0472">Membrane</keyword>
<evidence type="ECO:0000256" key="8">
    <source>
        <dbReference type="ARBA" id="ARBA00038470"/>
    </source>
</evidence>
<proteinExistence type="inferred from homology"/>
<evidence type="ECO:0000256" key="2">
    <source>
        <dbReference type="ARBA" id="ARBA00022679"/>
    </source>
</evidence>
<keyword evidence="3 10" id="KW-0812">Transmembrane</keyword>
<evidence type="ECO:0000259" key="11">
    <source>
        <dbReference type="PROSITE" id="PS51186"/>
    </source>
</evidence>
<comment type="function">
    <text evidence="7">Probable acetyltransferase.</text>
</comment>
<name>A0AAW2ZPB1_9EUKA</name>
<dbReference type="EMBL" id="JAOPGA020001744">
    <property type="protein sequence ID" value="KAL0491011.1"/>
    <property type="molecule type" value="Genomic_DNA"/>
</dbReference>
<dbReference type="Gene3D" id="3.40.630.30">
    <property type="match status" value="1"/>
</dbReference>
<evidence type="ECO:0000256" key="6">
    <source>
        <dbReference type="ARBA" id="ARBA00023315"/>
    </source>
</evidence>
<keyword evidence="2" id="KW-0808">Transferase</keyword>
<evidence type="ECO:0000313" key="14">
    <source>
        <dbReference type="Proteomes" id="UP001431209"/>
    </source>
</evidence>
<keyword evidence="14" id="KW-1185">Reference proteome</keyword>
<comment type="caution">
    <text evidence="13">The sequence shown here is derived from an EMBL/GenBank/DDBJ whole genome shotgun (WGS) entry which is preliminary data.</text>
</comment>
<reference evidence="13 14" key="1">
    <citation type="submission" date="2024-03" db="EMBL/GenBank/DDBJ databases">
        <title>The Acrasis kona genome and developmental transcriptomes reveal deep origins of eukaryotic multicellular pathways.</title>
        <authorList>
            <person name="Sheikh S."/>
            <person name="Fu C.-J."/>
            <person name="Brown M.W."/>
            <person name="Baldauf S.L."/>
        </authorList>
    </citation>
    <scope>NUCLEOTIDE SEQUENCE [LARGE SCALE GENOMIC DNA]</scope>
    <source>
        <strain evidence="13 14">ATCC MYA-3509</strain>
    </source>
</reference>
<dbReference type="InterPro" id="IPR000182">
    <property type="entry name" value="GNAT_dom"/>
</dbReference>
<organism evidence="13 14">
    <name type="scientific">Acrasis kona</name>
    <dbReference type="NCBI Taxonomy" id="1008807"/>
    <lineage>
        <taxon>Eukaryota</taxon>
        <taxon>Discoba</taxon>
        <taxon>Heterolobosea</taxon>
        <taxon>Tetramitia</taxon>
        <taxon>Eutetramitia</taxon>
        <taxon>Acrasidae</taxon>
        <taxon>Acrasis</taxon>
    </lineage>
</organism>
<dbReference type="InterPro" id="IPR050769">
    <property type="entry name" value="NAT_camello-type"/>
</dbReference>
<feature type="transmembrane region" description="Helical" evidence="10">
    <location>
        <begin position="80"/>
        <end position="104"/>
    </location>
</feature>
<keyword evidence="6" id="KW-0012">Acyltransferase</keyword>
<dbReference type="PANTHER" id="PTHR13947">
    <property type="entry name" value="GNAT FAMILY N-ACETYLTRANSFERASE"/>
    <property type="match status" value="1"/>
</dbReference>
<comment type="similarity">
    <text evidence="8">Belongs to the camello family.</text>
</comment>
<dbReference type="SUPFAM" id="SSF55729">
    <property type="entry name" value="Acyl-CoA N-acyltransferases (Nat)"/>
    <property type="match status" value="1"/>
</dbReference>
<evidence type="ECO:0000256" key="3">
    <source>
        <dbReference type="ARBA" id="ARBA00022692"/>
    </source>
</evidence>
<evidence type="ECO:0000256" key="1">
    <source>
        <dbReference type="ARBA" id="ARBA00004370"/>
    </source>
</evidence>
<evidence type="ECO:0000256" key="9">
    <source>
        <dbReference type="ARBA" id="ARBA00040241"/>
    </source>
</evidence>
<sequence>MSIYTRSYNDSTDREQVMSVFEEGILAGAPKSLLQVPPLFIDAFGGFKIIIFGVILYAILIGSLFHFVHIDSLRFASFSAFTIISGTFLYFVKVSLDALLAAYIKRSKETDLKNIDEHYLKSPSTHFWVAVDSETDQIVGMVAADIKKDEPKIAELRRLSCRSDYRGIGVAKLLLDTLEHFCNEMGYEKVYLVTISLNKPAVRFYEKNGFNRIKDSNYTQIPLYIPVSFPTFEKTIHKKMQ</sequence>
<dbReference type="PANTHER" id="PTHR13947:SF51">
    <property type="entry name" value="N-ACETYLTRANSFERASE 14-RELATED"/>
    <property type="match status" value="1"/>
</dbReference>
<feature type="domain" description="N-acetyltransferase" evidence="11">
    <location>
        <begin position="86"/>
        <end position="230"/>
    </location>
</feature>
<evidence type="ECO:0000313" key="12">
    <source>
        <dbReference type="EMBL" id="KAL0480244.1"/>
    </source>
</evidence>